<dbReference type="HOGENOM" id="CLU_839546_0_0_1"/>
<evidence type="ECO:0000256" key="1">
    <source>
        <dbReference type="SAM" id="Phobius"/>
    </source>
</evidence>
<evidence type="ECO:0000313" key="3">
    <source>
        <dbReference type="Proteomes" id="UP000027265"/>
    </source>
</evidence>
<keyword evidence="3" id="KW-1185">Reference proteome</keyword>
<dbReference type="EMBL" id="KL197730">
    <property type="protein sequence ID" value="KDQ54059.1"/>
    <property type="molecule type" value="Genomic_DNA"/>
</dbReference>
<keyword evidence="1" id="KW-0812">Transmembrane</keyword>
<gene>
    <name evidence="2" type="ORF">JAAARDRAFT_409636</name>
</gene>
<dbReference type="OrthoDB" id="3261276at2759"/>
<feature type="transmembrane region" description="Helical" evidence="1">
    <location>
        <begin position="249"/>
        <end position="269"/>
    </location>
</feature>
<proteinExistence type="predicted"/>
<organism evidence="2 3">
    <name type="scientific">Jaapia argillacea MUCL 33604</name>
    <dbReference type="NCBI Taxonomy" id="933084"/>
    <lineage>
        <taxon>Eukaryota</taxon>
        <taxon>Fungi</taxon>
        <taxon>Dikarya</taxon>
        <taxon>Basidiomycota</taxon>
        <taxon>Agaricomycotina</taxon>
        <taxon>Agaricomycetes</taxon>
        <taxon>Agaricomycetidae</taxon>
        <taxon>Jaapiales</taxon>
        <taxon>Jaapiaceae</taxon>
        <taxon>Jaapia</taxon>
    </lineage>
</organism>
<evidence type="ECO:0008006" key="4">
    <source>
        <dbReference type="Google" id="ProtNLM"/>
    </source>
</evidence>
<keyword evidence="1" id="KW-0472">Membrane</keyword>
<dbReference type="InParanoid" id="A0A067PGZ8"/>
<dbReference type="Proteomes" id="UP000027265">
    <property type="component" value="Unassembled WGS sequence"/>
</dbReference>
<sequence length="331" mass="35926">MTRLRTNSSLPHHPIPLLNRPIILVPQYDQSTTFNLNNISSQMLNEPQISVAYLNAPTTISPGSVLTTTTAIFFAANGTIEGAQQHITSPNSTSRIGGIDVLVCTSTVNLQISDCVVSHGFVQDCSASDPNLIPGINSSTMGGVDKWIIHPDLVGIALSATPVIMPYTRVNSLPMFLSITPNLISSNLPPTTYLSLNTFSNGYYIPLDYISTAMFEVSMRGMVQGLLTTWQWYNPTSGSITSEFATSNFPIQLIIVIIAFLFSISATLLSTLPHSSRHAAEIDACRIIAITRNHQLDEVFNGYSDRSVGIPKSVRETRVCYDVDRDGGKGG</sequence>
<name>A0A067PGZ8_9AGAM</name>
<keyword evidence="1" id="KW-1133">Transmembrane helix</keyword>
<dbReference type="AlphaFoldDB" id="A0A067PGZ8"/>
<protein>
    <recommendedName>
        <fullName evidence="4">Transmembrane protein</fullName>
    </recommendedName>
</protein>
<evidence type="ECO:0000313" key="2">
    <source>
        <dbReference type="EMBL" id="KDQ54059.1"/>
    </source>
</evidence>
<accession>A0A067PGZ8</accession>
<reference evidence="3" key="1">
    <citation type="journal article" date="2014" name="Proc. Natl. Acad. Sci. U.S.A.">
        <title>Extensive sampling of basidiomycete genomes demonstrates inadequacy of the white-rot/brown-rot paradigm for wood decay fungi.</title>
        <authorList>
            <person name="Riley R."/>
            <person name="Salamov A.A."/>
            <person name="Brown D.W."/>
            <person name="Nagy L.G."/>
            <person name="Floudas D."/>
            <person name="Held B.W."/>
            <person name="Levasseur A."/>
            <person name="Lombard V."/>
            <person name="Morin E."/>
            <person name="Otillar R."/>
            <person name="Lindquist E.A."/>
            <person name="Sun H."/>
            <person name="LaButti K.M."/>
            <person name="Schmutz J."/>
            <person name="Jabbour D."/>
            <person name="Luo H."/>
            <person name="Baker S.E."/>
            <person name="Pisabarro A.G."/>
            <person name="Walton J.D."/>
            <person name="Blanchette R.A."/>
            <person name="Henrissat B."/>
            <person name="Martin F."/>
            <person name="Cullen D."/>
            <person name="Hibbett D.S."/>
            <person name="Grigoriev I.V."/>
        </authorList>
    </citation>
    <scope>NUCLEOTIDE SEQUENCE [LARGE SCALE GENOMIC DNA]</scope>
    <source>
        <strain evidence="3">MUCL 33604</strain>
    </source>
</reference>